<proteinExistence type="predicted"/>
<protein>
    <submittedName>
        <fullName evidence="1">Uncharacterized protein</fullName>
    </submittedName>
</protein>
<sequence>MYAERLILETDQSGNLKALPQLPANKQFEVIFLVLKDMTTRTKRTPHPDIMGKVNIMGDIFSSVPASEWNFSL</sequence>
<organism evidence="1 2">
    <name type="scientific">Thiothrix lacustris</name>
    <dbReference type="NCBI Taxonomy" id="525917"/>
    <lineage>
        <taxon>Bacteria</taxon>
        <taxon>Pseudomonadati</taxon>
        <taxon>Pseudomonadota</taxon>
        <taxon>Gammaproteobacteria</taxon>
        <taxon>Thiotrichales</taxon>
        <taxon>Thiotrichaceae</taxon>
        <taxon>Thiothrix</taxon>
    </lineage>
</organism>
<dbReference type="EMBL" id="MTEJ01000790">
    <property type="protein sequence ID" value="OQW97776.1"/>
    <property type="molecule type" value="Genomic_DNA"/>
</dbReference>
<dbReference type="AlphaFoldDB" id="A0A1Y1Q703"/>
<evidence type="ECO:0000313" key="1">
    <source>
        <dbReference type="EMBL" id="OQW97776.1"/>
    </source>
</evidence>
<gene>
    <name evidence="1" type="ORF">BWK73_53830</name>
</gene>
<evidence type="ECO:0000313" key="2">
    <source>
        <dbReference type="Proteomes" id="UP000192491"/>
    </source>
</evidence>
<accession>A0A1Y1Q703</accession>
<comment type="caution">
    <text evidence="1">The sequence shown here is derived from an EMBL/GenBank/DDBJ whole genome shotgun (WGS) entry which is preliminary data.</text>
</comment>
<name>A0A1Y1Q703_9GAMM</name>
<reference evidence="1 2" key="1">
    <citation type="submission" date="2017-01" db="EMBL/GenBank/DDBJ databases">
        <title>Novel large sulfur bacteria in the metagenomes of groundwater-fed chemosynthetic microbial mats in the Lake Huron basin.</title>
        <authorList>
            <person name="Sharrar A.M."/>
            <person name="Flood B.E."/>
            <person name="Bailey J.V."/>
            <person name="Jones D.S."/>
            <person name="Biddanda B."/>
            <person name="Ruberg S.A."/>
            <person name="Marcus D.N."/>
            <person name="Dick G.J."/>
        </authorList>
    </citation>
    <scope>NUCLEOTIDE SEQUENCE [LARGE SCALE GENOMIC DNA]</scope>
    <source>
        <strain evidence="1">A8</strain>
    </source>
</reference>
<dbReference type="Proteomes" id="UP000192491">
    <property type="component" value="Unassembled WGS sequence"/>
</dbReference>